<reference evidence="1" key="1">
    <citation type="submission" date="2023-06" db="EMBL/GenBank/DDBJ databases">
        <authorList>
            <consortium name="Lawrence Berkeley National Laboratory"/>
            <person name="Ahrendt S."/>
            <person name="Sahu N."/>
            <person name="Indic B."/>
            <person name="Wong-Bajracharya J."/>
            <person name="Merenyi Z."/>
            <person name="Ke H.-M."/>
            <person name="Monk M."/>
            <person name="Kocsube S."/>
            <person name="Drula E."/>
            <person name="Lipzen A."/>
            <person name="Balint B."/>
            <person name="Henrissat B."/>
            <person name="Andreopoulos B."/>
            <person name="Martin F.M."/>
            <person name="Harder C.B."/>
            <person name="Rigling D."/>
            <person name="Ford K.L."/>
            <person name="Foster G.D."/>
            <person name="Pangilinan J."/>
            <person name="Papanicolaou A."/>
            <person name="Barry K."/>
            <person name="LaButti K."/>
            <person name="Viragh M."/>
            <person name="Koriabine M."/>
            <person name="Yan M."/>
            <person name="Riley R."/>
            <person name="Champramary S."/>
            <person name="Plett K.L."/>
            <person name="Tsai I.J."/>
            <person name="Slot J."/>
            <person name="Sipos G."/>
            <person name="Plett J."/>
            <person name="Nagy L.G."/>
            <person name="Grigoriev I.V."/>
        </authorList>
    </citation>
    <scope>NUCLEOTIDE SEQUENCE</scope>
    <source>
        <strain evidence="1">ICMP 16352</strain>
    </source>
</reference>
<dbReference type="Proteomes" id="UP001175227">
    <property type="component" value="Unassembled WGS sequence"/>
</dbReference>
<gene>
    <name evidence="1" type="ORF">IW261DRAFT_1473650</name>
</gene>
<dbReference type="EMBL" id="JAUEPR010000009">
    <property type="protein sequence ID" value="KAK0480640.1"/>
    <property type="molecule type" value="Genomic_DNA"/>
</dbReference>
<accession>A0AA39PAI2</accession>
<proteinExistence type="predicted"/>
<evidence type="ECO:0000313" key="2">
    <source>
        <dbReference type="Proteomes" id="UP001175227"/>
    </source>
</evidence>
<sequence>MHRRSDGEALAHYTSGRAHLIIVGRNRLPAEKTFAYISNTAENPPLHQFRYCDASLITNMEVLAKQISGVISKVNFLVLSLGYFQVWTGRNETEEIDRLFSEKTLRS</sequence>
<evidence type="ECO:0000313" key="1">
    <source>
        <dbReference type="EMBL" id="KAK0480640.1"/>
    </source>
</evidence>
<organism evidence="1 2">
    <name type="scientific">Armillaria novae-zelandiae</name>
    <dbReference type="NCBI Taxonomy" id="153914"/>
    <lineage>
        <taxon>Eukaryota</taxon>
        <taxon>Fungi</taxon>
        <taxon>Dikarya</taxon>
        <taxon>Basidiomycota</taxon>
        <taxon>Agaricomycotina</taxon>
        <taxon>Agaricomycetes</taxon>
        <taxon>Agaricomycetidae</taxon>
        <taxon>Agaricales</taxon>
        <taxon>Marasmiineae</taxon>
        <taxon>Physalacriaceae</taxon>
        <taxon>Armillaria</taxon>
    </lineage>
</organism>
<dbReference type="AlphaFoldDB" id="A0AA39PAI2"/>
<protein>
    <submittedName>
        <fullName evidence="1">Uncharacterized protein</fullName>
    </submittedName>
</protein>
<name>A0AA39PAI2_9AGAR</name>
<keyword evidence="2" id="KW-1185">Reference proteome</keyword>
<comment type="caution">
    <text evidence="1">The sequence shown here is derived from an EMBL/GenBank/DDBJ whole genome shotgun (WGS) entry which is preliminary data.</text>
</comment>